<name>A0ABT8QVN3_9FIRM</name>
<dbReference type="RefSeq" id="WP_302049500.1">
    <property type="nucleotide sequence ID" value="NZ_JAMJEV010000016.1"/>
</dbReference>
<accession>A0ABT8QVN3</accession>
<gene>
    <name evidence="1" type="ORF">M8H41_17525</name>
</gene>
<proteinExistence type="predicted"/>
<dbReference type="Proteomes" id="UP001176021">
    <property type="component" value="Unassembled WGS sequence"/>
</dbReference>
<sequence length="88" mass="10085">MNTVVSNGNSRNDEFVYNKDSGTMQCPEGHLAMRCEIREGKQKSHSITVIDGVRGKQYEFEQTDYFKQRISIGTKSKLKILNSNNHMD</sequence>
<protein>
    <submittedName>
        <fullName evidence="1">Uncharacterized protein</fullName>
    </submittedName>
</protein>
<dbReference type="EMBL" id="JAMJEV010000016">
    <property type="protein sequence ID" value="MDO0824639.1"/>
    <property type="molecule type" value="Genomic_DNA"/>
</dbReference>
<organism evidence="1 2">
    <name type="scientific">Desulfosporosinus nitroreducens</name>
    <dbReference type="NCBI Taxonomy" id="2018668"/>
    <lineage>
        <taxon>Bacteria</taxon>
        <taxon>Bacillati</taxon>
        <taxon>Bacillota</taxon>
        <taxon>Clostridia</taxon>
        <taxon>Eubacteriales</taxon>
        <taxon>Desulfitobacteriaceae</taxon>
        <taxon>Desulfosporosinus</taxon>
    </lineage>
</organism>
<keyword evidence="2" id="KW-1185">Reference proteome</keyword>
<reference evidence="1" key="1">
    <citation type="submission" date="2022-05" db="EMBL/GenBank/DDBJ databases">
        <title>Expanded diversity of anoxic marine methylotrophy in a Black Sea sulfate reducing microorganism.</title>
        <authorList>
            <person name="Fischer P.Q."/>
            <person name="Stams A.J.M."/>
            <person name="Villanueva L."/>
            <person name="Sousa D.Z."/>
        </authorList>
    </citation>
    <scope>NUCLEOTIDE SEQUENCE</scope>
    <source>
        <strain evidence="1">P130</strain>
    </source>
</reference>
<evidence type="ECO:0000313" key="1">
    <source>
        <dbReference type="EMBL" id="MDO0824639.1"/>
    </source>
</evidence>
<comment type="caution">
    <text evidence="1">The sequence shown here is derived from an EMBL/GenBank/DDBJ whole genome shotgun (WGS) entry which is preliminary data.</text>
</comment>
<evidence type="ECO:0000313" key="2">
    <source>
        <dbReference type="Proteomes" id="UP001176021"/>
    </source>
</evidence>